<keyword evidence="2" id="KW-0645">Protease</keyword>
<gene>
    <name evidence="8" type="primary">mrdA</name>
    <name evidence="8" type="ORF">KTO63_12565</name>
</gene>
<accession>A0A9E2SAQ9</accession>
<name>A0A9E2SAQ9_9BACT</name>
<evidence type="ECO:0000256" key="1">
    <source>
        <dbReference type="ARBA" id="ARBA00022519"/>
    </source>
</evidence>
<evidence type="ECO:0000313" key="8">
    <source>
        <dbReference type="EMBL" id="MBV4357988.1"/>
    </source>
</evidence>
<dbReference type="GO" id="GO:0071555">
    <property type="term" value="P:cell wall organization"/>
    <property type="evidence" value="ECO:0007669"/>
    <property type="project" value="TreeGrafter"/>
</dbReference>
<dbReference type="Proteomes" id="UP000812270">
    <property type="component" value="Unassembled WGS sequence"/>
</dbReference>
<evidence type="ECO:0000256" key="4">
    <source>
        <dbReference type="SAM" id="MobiDB-lite"/>
    </source>
</evidence>
<reference evidence="8" key="1">
    <citation type="submission" date="2021-06" db="EMBL/GenBank/DDBJ databases">
        <authorList>
            <person name="Huq M.A."/>
        </authorList>
    </citation>
    <scope>NUCLEOTIDE SEQUENCE</scope>
    <source>
        <strain evidence="8">MAH-26</strain>
    </source>
</reference>
<dbReference type="Pfam" id="PF00905">
    <property type="entry name" value="Transpeptidase"/>
    <property type="match status" value="1"/>
</dbReference>
<dbReference type="GO" id="GO:0006508">
    <property type="term" value="P:proteolysis"/>
    <property type="evidence" value="ECO:0007669"/>
    <property type="project" value="UniProtKB-KW"/>
</dbReference>
<evidence type="ECO:0000313" key="9">
    <source>
        <dbReference type="Proteomes" id="UP000812270"/>
    </source>
</evidence>
<feature type="transmembrane region" description="Helical" evidence="5">
    <location>
        <begin position="12"/>
        <end position="33"/>
    </location>
</feature>
<keyword evidence="5" id="KW-0472">Membrane</keyword>
<dbReference type="GO" id="GO:0009252">
    <property type="term" value="P:peptidoglycan biosynthetic process"/>
    <property type="evidence" value="ECO:0007669"/>
    <property type="project" value="InterPro"/>
</dbReference>
<keyword evidence="9" id="KW-1185">Reference proteome</keyword>
<dbReference type="GO" id="GO:0071972">
    <property type="term" value="F:peptidoglycan L,D-transpeptidase activity"/>
    <property type="evidence" value="ECO:0007669"/>
    <property type="project" value="TreeGrafter"/>
</dbReference>
<dbReference type="InterPro" id="IPR050515">
    <property type="entry name" value="Beta-lactam/transpept"/>
</dbReference>
<dbReference type="PANTHER" id="PTHR30627:SF2">
    <property type="entry name" value="PEPTIDOGLYCAN D,D-TRANSPEPTIDASE MRDA"/>
    <property type="match status" value="1"/>
</dbReference>
<dbReference type="EC" id="3.4.16.4" evidence="8"/>
<proteinExistence type="predicted"/>
<dbReference type="AlphaFoldDB" id="A0A9E2SAQ9"/>
<keyword evidence="1" id="KW-0997">Cell inner membrane</keyword>
<evidence type="ECO:0000256" key="2">
    <source>
        <dbReference type="ARBA" id="ARBA00022670"/>
    </source>
</evidence>
<evidence type="ECO:0000256" key="5">
    <source>
        <dbReference type="SAM" id="Phobius"/>
    </source>
</evidence>
<sequence length="709" mass="79309">MSVFNQSRSTIIRLIFLGIFIIIIAQLMNLQLFSGKYKQLAFNNAVFAKVVYPSRGIIYDRKGKAILNNTIMFDLVVTPNQVKNVDTSLLCALLQIDTTEFNRRMAEAKFKNGRYRPSVFRDLLPADMYAKLDENMWKFPGFDLVERPVRVYPFNTGAQILGYIAEADSSIIKRSNGFYRLGDYVGRNGLEQYYENTLMGRRGVQYMIKDNKNRLVGRYENGIYDTAAIAGKNLRTYIDVEVQQLAEKLMKNKIGAIVAIEPKTGGIISMVSGPDFDPNLLTGPDKRANTNRLLLDASSPLYNRAIKGQYPPGSTYKPLEALIGLDEGVITPRSGIACTGAYYGCNRPVKCTEHWAGHAANLRLAIAHSCNSFFSNAFRLIVDNPQYHNSRVGLTKWKNYANAFGYGHRTGVDLPSEDGGNIPDTTQYDKEYRGSWNSCTMVTIGIGQDKMLTTPLQIANAICIVANKGYYYTPHFVKTYDGETQEDTTLNKYRSKHEVLTHISDSAYNTVIGGMNDVTIVGTAARIPKIPGIDICAKTGTAENYKVLDGKRTKLKDHSVFVCFAPRDNPKIAVAVIVENGGFGATWAGPMAYLVVEKYLNDSLRADRVVEAERISNANLLPSWLPREQYKLDSVRAYYRFQLTKDSSVIRKYLKGGYKPPVVDTVIKKAPAKPQPKKDNALPVTQVNPMIDPEKTNHPKSINRRNESA</sequence>
<evidence type="ECO:0000256" key="3">
    <source>
        <dbReference type="ARBA" id="ARBA00022801"/>
    </source>
</evidence>
<organism evidence="8 9">
    <name type="scientific">Pinibacter aurantiacus</name>
    <dbReference type="NCBI Taxonomy" id="2851599"/>
    <lineage>
        <taxon>Bacteria</taxon>
        <taxon>Pseudomonadati</taxon>
        <taxon>Bacteroidota</taxon>
        <taxon>Chitinophagia</taxon>
        <taxon>Chitinophagales</taxon>
        <taxon>Chitinophagaceae</taxon>
        <taxon>Pinibacter</taxon>
    </lineage>
</organism>
<comment type="caution">
    <text evidence="8">The sequence shown here is derived from an EMBL/GenBank/DDBJ whole genome shotgun (WGS) entry which is preliminary data.</text>
</comment>
<keyword evidence="5" id="KW-0812">Transmembrane</keyword>
<dbReference type="InterPro" id="IPR001460">
    <property type="entry name" value="PCN-bd_Tpept"/>
</dbReference>
<dbReference type="InterPro" id="IPR017790">
    <property type="entry name" value="Penicillin-binding_protein_2"/>
</dbReference>
<dbReference type="Pfam" id="PF03717">
    <property type="entry name" value="PBP_dimer"/>
    <property type="match status" value="1"/>
</dbReference>
<dbReference type="EMBL" id="JAHSPG010000008">
    <property type="protein sequence ID" value="MBV4357988.1"/>
    <property type="molecule type" value="Genomic_DNA"/>
</dbReference>
<keyword evidence="1" id="KW-1003">Cell membrane</keyword>
<protein>
    <submittedName>
        <fullName evidence="8">Penicillin-binding protein 2</fullName>
        <ecNumber evidence="8">3.4.16.4</ecNumber>
    </submittedName>
</protein>
<dbReference type="NCBIfam" id="TIGR03423">
    <property type="entry name" value="pbp2_mrdA"/>
    <property type="match status" value="1"/>
</dbReference>
<dbReference type="InterPro" id="IPR005311">
    <property type="entry name" value="PBP_dimer"/>
</dbReference>
<feature type="region of interest" description="Disordered" evidence="4">
    <location>
        <begin position="669"/>
        <end position="709"/>
    </location>
</feature>
<keyword evidence="3 8" id="KW-0378">Hydrolase</keyword>
<keyword evidence="8" id="KW-0121">Carboxypeptidase</keyword>
<evidence type="ECO:0000259" key="6">
    <source>
        <dbReference type="Pfam" id="PF00905"/>
    </source>
</evidence>
<dbReference type="GO" id="GO:0009002">
    <property type="term" value="F:serine-type D-Ala-D-Ala carboxypeptidase activity"/>
    <property type="evidence" value="ECO:0007669"/>
    <property type="project" value="UniProtKB-EC"/>
</dbReference>
<feature type="domain" description="Penicillin-binding protein transpeptidase" evidence="6">
    <location>
        <begin position="255"/>
        <end position="592"/>
    </location>
</feature>
<dbReference type="GO" id="GO:0008658">
    <property type="term" value="F:penicillin binding"/>
    <property type="evidence" value="ECO:0007669"/>
    <property type="project" value="InterPro"/>
</dbReference>
<keyword evidence="5" id="KW-1133">Transmembrane helix</keyword>
<feature type="domain" description="Penicillin-binding protein dimerisation" evidence="7">
    <location>
        <begin position="51"/>
        <end position="217"/>
    </location>
</feature>
<dbReference type="PANTHER" id="PTHR30627">
    <property type="entry name" value="PEPTIDOGLYCAN D,D-TRANSPEPTIDASE"/>
    <property type="match status" value="1"/>
</dbReference>
<evidence type="ECO:0000259" key="7">
    <source>
        <dbReference type="Pfam" id="PF03717"/>
    </source>
</evidence>
<dbReference type="RefSeq" id="WP_217791639.1">
    <property type="nucleotide sequence ID" value="NZ_JAHSPG010000008.1"/>
</dbReference>
<dbReference type="GO" id="GO:0005886">
    <property type="term" value="C:plasma membrane"/>
    <property type="evidence" value="ECO:0007669"/>
    <property type="project" value="TreeGrafter"/>
</dbReference>